<proteinExistence type="predicted"/>
<organism evidence="1">
    <name type="scientific">Arundo donax</name>
    <name type="common">Giant reed</name>
    <name type="synonym">Donax arundinaceus</name>
    <dbReference type="NCBI Taxonomy" id="35708"/>
    <lineage>
        <taxon>Eukaryota</taxon>
        <taxon>Viridiplantae</taxon>
        <taxon>Streptophyta</taxon>
        <taxon>Embryophyta</taxon>
        <taxon>Tracheophyta</taxon>
        <taxon>Spermatophyta</taxon>
        <taxon>Magnoliopsida</taxon>
        <taxon>Liliopsida</taxon>
        <taxon>Poales</taxon>
        <taxon>Poaceae</taxon>
        <taxon>PACMAD clade</taxon>
        <taxon>Arundinoideae</taxon>
        <taxon>Arundineae</taxon>
        <taxon>Arundo</taxon>
    </lineage>
</organism>
<protein>
    <submittedName>
        <fullName evidence="1">Uncharacterized protein</fullName>
    </submittedName>
</protein>
<dbReference type="EMBL" id="GBRH01200437">
    <property type="protein sequence ID" value="JAD97458.1"/>
    <property type="molecule type" value="Transcribed_RNA"/>
</dbReference>
<name>A0A0A9EEM1_ARUDO</name>
<evidence type="ECO:0000313" key="1">
    <source>
        <dbReference type="EMBL" id="JAD97458.1"/>
    </source>
</evidence>
<reference evidence="1" key="2">
    <citation type="journal article" date="2015" name="Data Brief">
        <title>Shoot transcriptome of the giant reed, Arundo donax.</title>
        <authorList>
            <person name="Barrero R.A."/>
            <person name="Guerrero F.D."/>
            <person name="Moolhuijzen P."/>
            <person name="Goolsby J.A."/>
            <person name="Tidwell J."/>
            <person name="Bellgard S.E."/>
            <person name="Bellgard M.I."/>
        </authorList>
    </citation>
    <scope>NUCLEOTIDE SEQUENCE</scope>
    <source>
        <tissue evidence="1">Shoot tissue taken approximately 20 cm above the soil surface</tissue>
    </source>
</reference>
<dbReference type="AlphaFoldDB" id="A0A0A9EEM1"/>
<sequence>MSVLSLYIGLQKENDGAISCID</sequence>
<reference evidence="1" key="1">
    <citation type="submission" date="2014-09" db="EMBL/GenBank/DDBJ databases">
        <authorList>
            <person name="Magalhaes I.L.F."/>
            <person name="Oliveira U."/>
            <person name="Santos F.R."/>
            <person name="Vidigal T.H.D.A."/>
            <person name="Brescovit A.D."/>
            <person name="Santos A.J."/>
        </authorList>
    </citation>
    <scope>NUCLEOTIDE SEQUENCE</scope>
    <source>
        <tissue evidence="1">Shoot tissue taken approximately 20 cm above the soil surface</tissue>
    </source>
</reference>
<accession>A0A0A9EEM1</accession>